<name>A0A2R6NJA4_9APHY</name>
<reference evidence="1 2" key="1">
    <citation type="submission" date="2018-02" db="EMBL/GenBank/DDBJ databases">
        <title>Genome sequence of the basidiomycete white-rot fungus Phlebia centrifuga.</title>
        <authorList>
            <person name="Granchi Z."/>
            <person name="Peng M."/>
            <person name="de Vries R.P."/>
            <person name="Hilden K."/>
            <person name="Makela M.R."/>
            <person name="Grigoriev I."/>
            <person name="Riley R."/>
        </authorList>
    </citation>
    <scope>NUCLEOTIDE SEQUENCE [LARGE SCALE GENOMIC DNA]</scope>
    <source>
        <strain evidence="1 2">FBCC195</strain>
    </source>
</reference>
<keyword evidence="2" id="KW-1185">Reference proteome</keyword>
<protein>
    <submittedName>
        <fullName evidence="1">Uncharacterized protein</fullName>
    </submittedName>
</protein>
<evidence type="ECO:0000313" key="2">
    <source>
        <dbReference type="Proteomes" id="UP000186601"/>
    </source>
</evidence>
<dbReference type="Proteomes" id="UP000186601">
    <property type="component" value="Unassembled WGS sequence"/>
</dbReference>
<dbReference type="AlphaFoldDB" id="A0A2R6NJA4"/>
<organism evidence="1 2">
    <name type="scientific">Hermanssonia centrifuga</name>
    <dbReference type="NCBI Taxonomy" id="98765"/>
    <lineage>
        <taxon>Eukaryota</taxon>
        <taxon>Fungi</taxon>
        <taxon>Dikarya</taxon>
        <taxon>Basidiomycota</taxon>
        <taxon>Agaricomycotina</taxon>
        <taxon>Agaricomycetes</taxon>
        <taxon>Polyporales</taxon>
        <taxon>Meruliaceae</taxon>
        <taxon>Hermanssonia</taxon>
    </lineage>
</organism>
<gene>
    <name evidence="1" type="ORF">PHLCEN_2v11687</name>
</gene>
<sequence>MNNQVVEVHLRRHIVVFSWCMVRIYSYVTKAGMQLTYEAHVYQGITAILPDML</sequence>
<comment type="caution">
    <text evidence="1">The sequence shown here is derived from an EMBL/GenBank/DDBJ whole genome shotgun (WGS) entry which is preliminary data.</text>
</comment>
<accession>A0A2R6NJA4</accession>
<evidence type="ECO:0000313" key="1">
    <source>
        <dbReference type="EMBL" id="PSR72436.1"/>
    </source>
</evidence>
<proteinExistence type="predicted"/>
<dbReference type="EMBL" id="MLYV02001177">
    <property type="protein sequence ID" value="PSR72436.1"/>
    <property type="molecule type" value="Genomic_DNA"/>
</dbReference>